<gene>
    <name evidence="1" type="ORF">VV01_06545</name>
</gene>
<evidence type="ECO:0000313" key="1">
    <source>
        <dbReference type="EMBL" id="KNX36885.1"/>
    </source>
</evidence>
<dbReference type="Proteomes" id="UP000037397">
    <property type="component" value="Unassembled WGS sequence"/>
</dbReference>
<comment type="caution">
    <text evidence="1">The sequence shown here is derived from an EMBL/GenBank/DDBJ whole genome shotgun (WGS) entry which is preliminary data.</text>
</comment>
<evidence type="ECO:0000313" key="2">
    <source>
        <dbReference type="Proteomes" id="UP000037397"/>
    </source>
</evidence>
<protein>
    <submittedName>
        <fullName evidence="1">Uncharacterized protein</fullName>
    </submittedName>
</protein>
<dbReference type="EMBL" id="LAIR01000002">
    <property type="protein sequence ID" value="KNX36885.1"/>
    <property type="molecule type" value="Genomic_DNA"/>
</dbReference>
<sequence length="69" mass="7088">MPGDAGGRHRGRPVDAADAAAAGAVPYERAGVAVGARRLRPSWSADDEGPQVRTVREVWAGPAGRVEPG</sequence>
<dbReference type="STRING" id="1631356.VV01_06545"/>
<accession>A0A0L6CH13</accession>
<reference evidence="2" key="1">
    <citation type="submission" date="2015-03" db="EMBL/GenBank/DDBJ databases">
        <title>Luteipulveratus halotolerans sp. nov., a novel actinobacterium (Dermacoccaceae) from Sarawak, Malaysia.</title>
        <authorList>
            <person name="Juboi H."/>
            <person name="Basik A."/>
            <person name="Shamsul S.S."/>
            <person name="Arnold P."/>
            <person name="Schmitt E.K."/>
            <person name="Sanglier J.-J."/>
            <person name="Yeo T."/>
        </authorList>
    </citation>
    <scope>NUCLEOTIDE SEQUENCE [LARGE SCALE GENOMIC DNA]</scope>
    <source>
        <strain evidence="2">C296001</strain>
    </source>
</reference>
<organism evidence="1 2">
    <name type="scientific">Luteipulveratus halotolerans</name>
    <dbReference type="NCBI Taxonomy" id="1631356"/>
    <lineage>
        <taxon>Bacteria</taxon>
        <taxon>Bacillati</taxon>
        <taxon>Actinomycetota</taxon>
        <taxon>Actinomycetes</taxon>
        <taxon>Micrococcales</taxon>
        <taxon>Dermacoccaceae</taxon>
        <taxon>Luteipulveratus</taxon>
    </lineage>
</organism>
<dbReference type="AlphaFoldDB" id="A0A0L6CH13"/>
<proteinExistence type="predicted"/>
<keyword evidence="2" id="KW-1185">Reference proteome</keyword>
<name>A0A0L6CH13_9MICO</name>